<dbReference type="Pfam" id="PF00923">
    <property type="entry name" value="TAL_FSA"/>
    <property type="match status" value="1"/>
</dbReference>
<organism evidence="6">
    <name type="scientific">Alexandrium monilatum</name>
    <dbReference type="NCBI Taxonomy" id="311494"/>
    <lineage>
        <taxon>Eukaryota</taxon>
        <taxon>Sar</taxon>
        <taxon>Alveolata</taxon>
        <taxon>Dinophyceae</taxon>
        <taxon>Gonyaulacales</taxon>
        <taxon>Pyrocystaceae</taxon>
        <taxon>Alexandrium</taxon>
    </lineage>
</organism>
<comment type="similarity">
    <text evidence="2">Belongs to the transaldolase family. Type 1 subfamily.</text>
</comment>
<dbReference type="PANTHER" id="PTHR10683">
    <property type="entry name" value="TRANSALDOLASE"/>
    <property type="match status" value="1"/>
</dbReference>
<reference evidence="6" key="1">
    <citation type="submission" date="2021-01" db="EMBL/GenBank/DDBJ databases">
        <authorList>
            <person name="Corre E."/>
            <person name="Pelletier E."/>
            <person name="Niang G."/>
            <person name="Scheremetjew M."/>
            <person name="Finn R."/>
            <person name="Kale V."/>
            <person name="Holt S."/>
            <person name="Cochrane G."/>
            <person name="Meng A."/>
            <person name="Brown T."/>
            <person name="Cohen L."/>
        </authorList>
    </citation>
    <scope>NUCLEOTIDE SEQUENCE</scope>
    <source>
        <strain evidence="6">CCMP3105</strain>
    </source>
</reference>
<dbReference type="SUPFAM" id="SSF51569">
    <property type="entry name" value="Aldolase"/>
    <property type="match status" value="1"/>
</dbReference>
<evidence type="ECO:0000256" key="4">
    <source>
        <dbReference type="ARBA" id="ARBA00023126"/>
    </source>
</evidence>
<dbReference type="GO" id="GO:0005975">
    <property type="term" value="P:carbohydrate metabolic process"/>
    <property type="evidence" value="ECO:0007669"/>
    <property type="project" value="InterPro"/>
</dbReference>
<dbReference type="EMBL" id="HBNR01060112">
    <property type="protein sequence ID" value="CAE4628825.1"/>
    <property type="molecule type" value="Transcribed_RNA"/>
</dbReference>
<dbReference type="GO" id="GO:0006098">
    <property type="term" value="P:pentose-phosphate shunt"/>
    <property type="evidence" value="ECO:0007669"/>
    <property type="project" value="UniProtKB-UniPathway"/>
</dbReference>
<evidence type="ECO:0000313" key="6">
    <source>
        <dbReference type="EMBL" id="CAE4628825.1"/>
    </source>
</evidence>
<dbReference type="InterPro" id="IPR013785">
    <property type="entry name" value="Aldolase_TIM"/>
</dbReference>
<accession>A0A7S4RYF8</accession>
<name>A0A7S4RYF8_9DINO</name>
<dbReference type="GO" id="GO:0004801">
    <property type="term" value="F:transaldolase activity"/>
    <property type="evidence" value="ECO:0007669"/>
    <property type="project" value="UniProtKB-EC"/>
</dbReference>
<dbReference type="UniPathway" id="UPA00115">
    <property type="reaction ID" value="UER00414"/>
</dbReference>
<protein>
    <recommendedName>
        <fullName evidence="3">transaldolase</fullName>
        <ecNumber evidence="3">2.2.1.2</ecNumber>
    </recommendedName>
</protein>
<dbReference type="AlphaFoldDB" id="A0A7S4RYF8"/>
<keyword evidence="4" id="KW-0570">Pentose shunt</keyword>
<dbReference type="EC" id="2.2.1.2" evidence="3"/>
<comment type="pathway">
    <text evidence="1">Carbohydrate degradation; pentose phosphate pathway; D-glyceraldehyde 3-phosphate and beta-D-fructose 6-phosphate from D-ribose 5-phosphate and D-xylulose 5-phosphate (non-oxidative stage): step 2/3.</text>
</comment>
<proteinExistence type="inferred from homology"/>
<sequence>MAGRVASAMQEVRWGRPGGRAGALTLVLASLALSRKHLSVDWFSTAKAPTGFVAGWTSGGPSLRGGRAATLRKAVAAAADSRLAQLAGMTVLSIDTGDLGLIKDFADTGLITDATTNPLFVSQAGLSGDPTYVAFVDEAVAYAREHASREEEVVALAIDKLAVNLGVEISKLVPGYVSTEVDPRLSFNKEETLRRARRIIALYEEVGVPRSRVLIKLAGTWEGIAAMAELEKEGITCNITLIFGLAQAVASAQYGARLISPFPGRVLDWHKREEGKEIWEPAEDPGVVAVRRMYEYFKKYGHDTICMPASWRPSRGKGHELDEIEALAGVDRMTIPPGLLEGLAEGSGELPRQLEPVAAKTACADEELCGGRMSEAQFRFLMNADGCATEKTAEGLRSFIADTNKLEAAIRSKLGFQAGCRPGPAPLFSEARRRQTCVDR</sequence>
<evidence type="ECO:0000256" key="5">
    <source>
        <dbReference type="ARBA" id="ARBA00023270"/>
    </source>
</evidence>
<gene>
    <name evidence="6" type="ORF">AMON00008_LOCUS42298</name>
</gene>
<dbReference type="InterPro" id="IPR001585">
    <property type="entry name" value="TAL/FSA"/>
</dbReference>
<evidence type="ECO:0000256" key="3">
    <source>
        <dbReference type="ARBA" id="ARBA00013151"/>
    </source>
</evidence>
<keyword evidence="5" id="KW-0704">Schiff base</keyword>
<dbReference type="Gene3D" id="3.20.20.70">
    <property type="entry name" value="Aldolase class I"/>
    <property type="match status" value="1"/>
</dbReference>
<dbReference type="InterPro" id="IPR004730">
    <property type="entry name" value="Transaldolase_1"/>
</dbReference>
<dbReference type="PANTHER" id="PTHR10683:SF18">
    <property type="entry name" value="TRANSALDOLASE"/>
    <property type="match status" value="1"/>
</dbReference>
<dbReference type="GO" id="GO:0005737">
    <property type="term" value="C:cytoplasm"/>
    <property type="evidence" value="ECO:0007669"/>
    <property type="project" value="InterPro"/>
</dbReference>
<evidence type="ECO:0000256" key="2">
    <source>
        <dbReference type="ARBA" id="ARBA00008012"/>
    </source>
</evidence>
<evidence type="ECO:0000256" key="1">
    <source>
        <dbReference type="ARBA" id="ARBA00004857"/>
    </source>
</evidence>
<dbReference type="CDD" id="cd00957">
    <property type="entry name" value="Transaldolase_TalAB"/>
    <property type="match status" value="1"/>
</dbReference>